<organism evidence="3 4">
    <name type="scientific">Coemansia spiralis</name>
    <dbReference type="NCBI Taxonomy" id="417178"/>
    <lineage>
        <taxon>Eukaryota</taxon>
        <taxon>Fungi</taxon>
        <taxon>Fungi incertae sedis</taxon>
        <taxon>Zoopagomycota</taxon>
        <taxon>Kickxellomycotina</taxon>
        <taxon>Kickxellomycetes</taxon>
        <taxon>Kickxellales</taxon>
        <taxon>Kickxellaceae</taxon>
        <taxon>Coemansia</taxon>
    </lineage>
</organism>
<dbReference type="EMBL" id="JANBTX010000007">
    <property type="protein sequence ID" value="KAJ2690820.1"/>
    <property type="molecule type" value="Genomic_DNA"/>
</dbReference>
<evidence type="ECO:0000313" key="3">
    <source>
        <dbReference type="EMBL" id="KAJ2690820.1"/>
    </source>
</evidence>
<dbReference type="SUPFAM" id="SSF52540">
    <property type="entry name" value="P-loop containing nucleoside triphosphate hydrolases"/>
    <property type="match status" value="1"/>
</dbReference>
<accession>A0A9W8L5E9</accession>
<comment type="caution">
    <text evidence="3">The sequence shown here is derived from an EMBL/GenBank/DDBJ whole genome shotgun (WGS) entry which is preliminary data.</text>
</comment>
<keyword evidence="4" id="KW-1185">Reference proteome</keyword>
<evidence type="ECO:0000313" key="4">
    <source>
        <dbReference type="Proteomes" id="UP001151516"/>
    </source>
</evidence>
<dbReference type="PANTHER" id="PTHR24223">
    <property type="entry name" value="ATP-BINDING CASSETTE SUB-FAMILY C"/>
    <property type="match status" value="1"/>
</dbReference>
<dbReference type="InterPro" id="IPR050173">
    <property type="entry name" value="ABC_transporter_C-like"/>
</dbReference>
<dbReference type="GO" id="GO:0005524">
    <property type="term" value="F:ATP binding"/>
    <property type="evidence" value="ECO:0007669"/>
    <property type="project" value="UniProtKB-KW"/>
</dbReference>
<dbReference type="InterPro" id="IPR027417">
    <property type="entry name" value="P-loop_NTPase"/>
</dbReference>
<dbReference type="GO" id="GO:0042626">
    <property type="term" value="F:ATPase-coupled transmembrane transporter activity"/>
    <property type="evidence" value="ECO:0007669"/>
    <property type="project" value="TreeGrafter"/>
</dbReference>
<sequence length="86" mass="9704">MRKRKVLVLDEATADVDQETDRRIQELIRSEFSECTVLTIAHRLNTIMNSDRIIVMEKGEIAEIGSPQELIAKGGKFAELVQANGY</sequence>
<dbReference type="Gene3D" id="3.40.50.300">
    <property type="entry name" value="P-loop containing nucleotide triphosphate hydrolases"/>
    <property type="match status" value="1"/>
</dbReference>
<protein>
    <submittedName>
        <fullName evidence="3">Canalicular multispecific organic anion transporter 1</fullName>
    </submittedName>
</protein>
<gene>
    <name evidence="3" type="primary">ABCC2_1</name>
    <name evidence="3" type="ORF">IWW39_000480</name>
</gene>
<dbReference type="GO" id="GO:0016020">
    <property type="term" value="C:membrane"/>
    <property type="evidence" value="ECO:0007669"/>
    <property type="project" value="TreeGrafter"/>
</dbReference>
<name>A0A9W8L5E9_9FUNG</name>
<keyword evidence="1" id="KW-0547">Nucleotide-binding</keyword>
<dbReference type="Proteomes" id="UP001151516">
    <property type="component" value="Unassembled WGS sequence"/>
</dbReference>
<keyword evidence="2" id="KW-0067">ATP-binding</keyword>
<dbReference type="AlphaFoldDB" id="A0A9W8L5E9"/>
<reference evidence="3" key="1">
    <citation type="submission" date="2022-07" db="EMBL/GenBank/DDBJ databases">
        <title>Phylogenomic reconstructions and comparative analyses of Kickxellomycotina fungi.</title>
        <authorList>
            <person name="Reynolds N.K."/>
            <person name="Stajich J.E."/>
            <person name="Barry K."/>
            <person name="Grigoriev I.V."/>
            <person name="Crous P."/>
            <person name="Smith M.E."/>
        </authorList>
    </citation>
    <scope>NUCLEOTIDE SEQUENCE</scope>
    <source>
        <strain evidence="3">CBS 109367</strain>
    </source>
</reference>
<proteinExistence type="predicted"/>
<evidence type="ECO:0000256" key="1">
    <source>
        <dbReference type="ARBA" id="ARBA00022741"/>
    </source>
</evidence>
<dbReference type="OrthoDB" id="6500128at2759"/>
<evidence type="ECO:0000256" key="2">
    <source>
        <dbReference type="ARBA" id="ARBA00022840"/>
    </source>
</evidence>